<evidence type="ECO:0000256" key="4">
    <source>
        <dbReference type="ARBA" id="ARBA00022840"/>
    </source>
</evidence>
<organism evidence="9 10">
    <name type="scientific">Marinomonas hwangdonensis</name>
    <dbReference type="NCBI Taxonomy" id="1053647"/>
    <lineage>
        <taxon>Bacteria</taxon>
        <taxon>Pseudomonadati</taxon>
        <taxon>Pseudomonadota</taxon>
        <taxon>Gammaproteobacteria</taxon>
        <taxon>Oceanospirillales</taxon>
        <taxon>Oceanospirillaceae</taxon>
        <taxon>Marinomonas</taxon>
    </lineage>
</organism>
<dbReference type="GO" id="GO:0005524">
    <property type="term" value="F:ATP binding"/>
    <property type="evidence" value="ECO:0007669"/>
    <property type="project" value="UniProtKB-KW"/>
</dbReference>
<dbReference type="GO" id="GO:0002101">
    <property type="term" value="P:tRNA wobble cytosine modification"/>
    <property type="evidence" value="ECO:0007669"/>
    <property type="project" value="TreeGrafter"/>
</dbReference>
<dbReference type="GO" id="GO:1904812">
    <property type="term" value="P:rRNA acetylation involved in maturation of SSU-rRNA"/>
    <property type="evidence" value="ECO:0007669"/>
    <property type="project" value="TreeGrafter"/>
</dbReference>
<dbReference type="InterPro" id="IPR013562">
    <property type="entry name" value="TmcA/NAT10_N"/>
</dbReference>
<dbReference type="GO" id="GO:0051392">
    <property type="term" value="F:tRNA cytidine N4-acetyltransferase activity"/>
    <property type="evidence" value="ECO:0007669"/>
    <property type="project" value="TreeGrafter"/>
</dbReference>
<evidence type="ECO:0000256" key="5">
    <source>
        <dbReference type="ARBA" id="ARBA00023315"/>
    </source>
</evidence>
<dbReference type="Pfam" id="PF13718">
    <property type="entry name" value="GNAT_acetyltr_2"/>
    <property type="match status" value="1"/>
</dbReference>
<dbReference type="Pfam" id="PF08351">
    <property type="entry name" value="TmcA_N"/>
    <property type="match status" value="1"/>
</dbReference>
<evidence type="ECO:0000259" key="7">
    <source>
        <dbReference type="Pfam" id="PF08351"/>
    </source>
</evidence>
<evidence type="ECO:0000256" key="1">
    <source>
        <dbReference type="ARBA" id="ARBA00022679"/>
    </source>
</evidence>
<dbReference type="InterPro" id="IPR000182">
    <property type="entry name" value="GNAT_dom"/>
</dbReference>
<feature type="domain" description="N-acetyltransferase" evidence="8">
    <location>
        <begin position="368"/>
        <end position="479"/>
    </location>
</feature>
<dbReference type="GO" id="GO:0000049">
    <property type="term" value="F:tRNA binding"/>
    <property type="evidence" value="ECO:0007669"/>
    <property type="project" value="TreeGrafter"/>
</dbReference>
<dbReference type="OrthoDB" id="5578851at2"/>
<dbReference type="InterPro" id="IPR032672">
    <property type="entry name" value="TmcA/NAT10/Kre33"/>
</dbReference>
<dbReference type="EMBL" id="RIZG01000005">
    <property type="protein sequence ID" value="RNF50477.1"/>
    <property type="molecule type" value="Genomic_DNA"/>
</dbReference>
<keyword evidence="4" id="KW-0067">ATP-binding</keyword>
<dbReference type="GO" id="GO:1990883">
    <property type="term" value="F:18S rRNA cytidine N-acetyltransferase activity"/>
    <property type="evidence" value="ECO:0007669"/>
    <property type="project" value="TreeGrafter"/>
</dbReference>
<evidence type="ECO:0000256" key="3">
    <source>
        <dbReference type="ARBA" id="ARBA00022741"/>
    </source>
</evidence>
<dbReference type="PANTHER" id="PTHR10925">
    <property type="entry name" value="N-ACETYLTRANSFERASE 10"/>
    <property type="match status" value="1"/>
</dbReference>
<dbReference type="InterPro" id="IPR007807">
    <property type="entry name" value="TcmA/NAT10_helicase"/>
</dbReference>
<keyword evidence="1 9" id="KW-0808">Transferase</keyword>
<reference evidence="9 10" key="1">
    <citation type="journal article" date="2012" name="Int. J. Syst. Evol. Microbiol.">
        <title>Marinomonas hwangdonensis sp. nov., isolated from seawater.</title>
        <authorList>
            <person name="Jung Y.T."/>
            <person name="Oh T.K."/>
            <person name="Yoon J.H."/>
        </authorList>
    </citation>
    <scope>NUCLEOTIDE SEQUENCE [LARGE SCALE GENOMIC DNA]</scope>
    <source>
        <strain evidence="9 10">HDW-15</strain>
    </source>
</reference>
<dbReference type="Gene3D" id="3.40.50.300">
    <property type="entry name" value="P-loop containing nucleotide triphosphate hydrolases"/>
    <property type="match status" value="1"/>
</dbReference>
<evidence type="ECO:0000256" key="2">
    <source>
        <dbReference type="ARBA" id="ARBA00022694"/>
    </source>
</evidence>
<keyword evidence="2" id="KW-0819">tRNA processing</keyword>
<dbReference type="Gene3D" id="1.20.120.890">
    <property type="entry name" value="tRNA(Met) cytidine acetyltransferase, tail domain"/>
    <property type="match status" value="1"/>
</dbReference>
<dbReference type="InterPro" id="IPR016181">
    <property type="entry name" value="Acyl_CoA_acyltransferase"/>
</dbReference>
<evidence type="ECO:0000313" key="9">
    <source>
        <dbReference type="EMBL" id="RNF50477.1"/>
    </source>
</evidence>
<dbReference type="InterPro" id="IPR027417">
    <property type="entry name" value="P-loop_NTPase"/>
</dbReference>
<evidence type="ECO:0000259" key="8">
    <source>
        <dbReference type="Pfam" id="PF13718"/>
    </source>
</evidence>
<dbReference type="AlphaFoldDB" id="A0A3M8Q2X7"/>
<keyword evidence="3" id="KW-0547">Nucleotide-binding</keyword>
<dbReference type="SUPFAM" id="SSF52540">
    <property type="entry name" value="P-loop containing nucleoside triphosphate hydrolases"/>
    <property type="match status" value="1"/>
</dbReference>
<name>A0A3M8Q2X7_9GAMM</name>
<keyword evidence="5" id="KW-0012">Acyltransferase</keyword>
<feature type="domain" description="TmcA/NAT10 N-terminal" evidence="7">
    <location>
        <begin position="34"/>
        <end position="137"/>
    </location>
</feature>
<accession>A0A3M8Q2X7</accession>
<gene>
    <name evidence="9" type="ORF">EBI00_09880</name>
</gene>
<dbReference type="Gene3D" id="3.40.50.11040">
    <property type="match status" value="1"/>
</dbReference>
<proteinExistence type="predicted"/>
<dbReference type="SUPFAM" id="SSF55729">
    <property type="entry name" value="Acyl-CoA N-acyltransferases (Nat)"/>
    <property type="match status" value="1"/>
</dbReference>
<feature type="domain" description="TcmA/NAT10 helicase" evidence="6">
    <location>
        <begin position="188"/>
        <end position="336"/>
    </location>
</feature>
<dbReference type="Gene3D" id="3.40.630.30">
    <property type="match status" value="1"/>
</dbReference>
<evidence type="ECO:0000313" key="10">
    <source>
        <dbReference type="Proteomes" id="UP000280507"/>
    </source>
</evidence>
<sequence length="677" mass="75635">MNAASLHRQRLHRHCVLSLAPWQETLDRFSALCTPAVDGLIVSHLAVEHPFLPHMGFNALNKTLGQSYGAVLLDLSQGLHLSALAMVAGTVNGGGLFVIHLGEDWRHSADLELARCLPWPLEAETQTSFYKPLFWDALTQPDSPFSTQWPETWCHSLTSDEPNTVTEEQASLISNMLSTLNDTSVHLLLAPRGRGKSYALGCFLAQAQRHGLSVMSTAATPHNVATLKAAFEQDSEILPFQAPDALLASNQTYDVLVVDEAASLPLPILDKLLNKAAHLVYSSTDYGYEGSGRGFGIRFVEQLAQHQGQVFSHGLTQPIRWGENDPLESWLHLCLFSDYHASFYHPQQPATVRGRAWLQYPQLLDQAFALLVSAHYQTTPDNKRWLVDDPSVLTFLQYQQGRLIGVALVIEEGSLPDELAQQVAQGRRRPRGHLLPQSLLAHEGIEDAGAFSYWRISRIAIAAAQQRQGRGSQLVQSIQTKAKEDAIDLVCTSFAATADVIAFWQHNHFHSVRLGTSQDHASGSYSLMMLHGTSARAEPKQNLWHVFFARHWHTDLTLGLRALPDDVCKVLTQECAFLDKDSLHELNHKDLADLRFFCDHHRPYDTIRTALYALALSLLERDQLNTQTPKDSQLLGCAFNTLSEKDAHRLGFDGKKAFYRALKERVSRELEKLPMTH</sequence>
<protein>
    <submittedName>
        <fullName evidence="9">tRNA(Met) cytidine acetyltransferase</fullName>
    </submittedName>
</protein>
<keyword evidence="10" id="KW-1185">Reference proteome</keyword>
<dbReference type="GO" id="GO:0051391">
    <property type="term" value="P:tRNA acetylation"/>
    <property type="evidence" value="ECO:0007669"/>
    <property type="project" value="TreeGrafter"/>
</dbReference>
<dbReference type="Proteomes" id="UP000280507">
    <property type="component" value="Unassembled WGS sequence"/>
</dbReference>
<evidence type="ECO:0000259" key="6">
    <source>
        <dbReference type="Pfam" id="PF05127"/>
    </source>
</evidence>
<dbReference type="PANTHER" id="PTHR10925:SF5">
    <property type="entry name" value="RNA CYTIDINE ACETYLTRANSFERASE"/>
    <property type="match status" value="1"/>
</dbReference>
<dbReference type="InterPro" id="IPR038321">
    <property type="entry name" value="TmcA_C_sf"/>
</dbReference>
<dbReference type="Pfam" id="PF05127">
    <property type="entry name" value="NAT10_TcmA_helicase"/>
    <property type="match status" value="1"/>
</dbReference>
<comment type="caution">
    <text evidence="9">The sequence shown here is derived from an EMBL/GenBank/DDBJ whole genome shotgun (WGS) entry which is preliminary data.</text>
</comment>
<dbReference type="RefSeq" id="WP_123095763.1">
    <property type="nucleotide sequence ID" value="NZ_RIZG01000005.1"/>
</dbReference>